<dbReference type="PANTHER" id="PTHR30006">
    <property type="entry name" value="THIAMINE-BINDING PERIPLASMIC PROTEIN-RELATED"/>
    <property type="match status" value="1"/>
</dbReference>
<dbReference type="Pfam" id="PF13343">
    <property type="entry name" value="SBP_bac_6"/>
    <property type="match status" value="1"/>
</dbReference>
<accession>A0A850T3G3</accession>
<dbReference type="GO" id="GO:0030975">
    <property type="term" value="F:thiamine binding"/>
    <property type="evidence" value="ECO:0007669"/>
    <property type="project" value="InterPro"/>
</dbReference>
<dbReference type="GO" id="GO:0030976">
    <property type="term" value="F:thiamine pyrophosphate binding"/>
    <property type="evidence" value="ECO:0007669"/>
    <property type="project" value="TreeGrafter"/>
</dbReference>
<dbReference type="NCBIfam" id="TIGR01254">
    <property type="entry name" value="sfuA"/>
    <property type="match status" value="1"/>
</dbReference>
<dbReference type="InterPro" id="IPR005948">
    <property type="entry name" value="ThiB-like"/>
</dbReference>
<gene>
    <name evidence="2" type="ORF">HXW94_15095</name>
</gene>
<dbReference type="RefSeq" id="WP_178367744.1">
    <property type="nucleotide sequence ID" value="NZ_JACADJ010000067.1"/>
</dbReference>
<dbReference type="SUPFAM" id="SSF53850">
    <property type="entry name" value="Periplasmic binding protein-like II"/>
    <property type="match status" value="1"/>
</dbReference>
<dbReference type="GO" id="GO:0030288">
    <property type="term" value="C:outer membrane-bounded periplasmic space"/>
    <property type="evidence" value="ECO:0007669"/>
    <property type="project" value="TreeGrafter"/>
</dbReference>
<dbReference type="PANTHER" id="PTHR30006:SF2">
    <property type="entry name" value="ABC TRANSPORTER SUBSTRATE-BINDING PROTEIN"/>
    <property type="match status" value="1"/>
</dbReference>
<dbReference type="GO" id="GO:0015888">
    <property type="term" value="P:thiamine transport"/>
    <property type="evidence" value="ECO:0007669"/>
    <property type="project" value="InterPro"/>
</dbReference>
<organism evidence="2 3">
    <name type="scientific">Desulfobacter latus</name>
    <dbReference type="NCBI Taxonomy" id="2292"/>
    <lineage>
        <taxon>Bacteria</taxon>
        <taxon>Pseudomonadati</taxon>
        <taxon>Thermodesulfobacteriota</taxon>
        <taxon>Desulfobacteria</taxon>
        <taxon>Desulfobacterales</taxon>
        <taxon>Desulfobacteraceae</taxon>
        <taxon>Desulfobacter</taxon>
    </lineage>
</organism>
<dbReference type="AlphaFoldDB" id="A0A850T3G3"/>
<name>A0A850T3G3_9BACT</name>
<proteinExistence type="predicted"/>
<evidence type="ECO:0000256" key="1">
    <source>
        <dbReference type="ARBA" id="ARBA00022729"/>
    </source>
</evidence>
<dbReference type="CDD" id="cd13545">
    <property type="entry name" value="PBP2_TbpA"/>
    <property type="match status" value="1"/>
</dbReference>
<reference evidence="2 3" key="1">
    <citation type="submission" date="2020-06" db="EMBL/GenBank/DDBJ databases">
        <title>High-quality draft genome of sulfate reducer Desulfobacter latus type strain AcrS2 isolated from marine sediment.</title>
        <authorList>
            <person name="Hoppe M."/>
            <person name="Larsen C.K."/>
            <person name="Marshall I.P.G."/>
            <person name="Schramm A."/>
            <person name="Marietou A.G."/>
        </authorList>
    </citation>
    <scope>NUCLEOTIDE SEQUENCE [LARGE SCALE GENOMIC DNA]</scope>
    <source>
        <strain evidence="2 3">AcRS2</strain>
    </source>
</reference>
<dbReference type="Proteomes" id="UP000553343">
    <property type="component" value="Unassembled WGS sequence"/>
</dbReference>
<dbReference type="Gene3D" id="3.40.190.10">
    <property type="entry name" value="Periplasmic binding protein-like II"/>
    <property type="match status" value="2"/>
</dbReference>
<sequence length="348" mass="38683">MRISAAVATIIVCLISTLPMLTGRALCRELTIMTHDSFSMSESVLEDFKKAVGADITILRSGDAGQALNKAILSKNNPMADLFFGVDNTFIGRAIDNDIFIPYTPKGFEDIDTSLLLDDKNRLIPVDFGDVCLNYDIKWFTTNHLAPPAGLEDLIRPAYKDLTVVQNPATSSPGLAFLLATISRFGEKEYISFWQKLKANGVMVVNGWQEAYWGQFTAASQGDRPIVVSYASSPAAEVFYAQEKPDTAPTGIVIKNRSAFRQIEFAGILKNSANTDLAKKAMDFFLSKTFQEDIPLQMFVFPASTKAKLPDVFLKHAKITNAPASLPPEKINRNRDKWLREWTENLLR</sequence>
<keyword evidence="1" id="KW-0732">Signal</keyword>
<dbReference type="EMBL" id="JACADJ010000067">
    <property type="protein sequence ID" value="NWH06293.1"/>
    <property type="molecule type" value="Genomic_DNA"/>
</dbReference>
<evidence type="ECO:0000313" key="3">
    <source>
        <dbReference type="Proteomes" id="UP000553343"/>
    </source>
</evidence>
<protein>
    <submittedName>
        <fullName evidence="2">Thiamine ABC transporter substrate-binding protein</fullName>
    </submittedName>
</protein>
<comment type="caution">
    <text evidence="2">The sequence shown here is derived from an EMBL/GenBank/DDBJ whole genome shotgun (WGS) entry which is preliminary data.</text>
</comment>
<evidence type="ECO:0000313" key="2">
    <source>
        <dbReference type="EMBL" id="NWH06293.1"/>
    </source>
</evidence>
<keyword evidence="3" id="KW-1185">Reference proteome</keyword>